<dbReference type="SUPFAM" id="SSF103473">
    <property type="entry name" value="MFS general substrate transporter"/>
    <property type="match status" value="1"/>
</dbReference>
<comment type="caution">
    <text evidence="8">The sequence shown here is derived from an EMBL/GenBank/DDBJ whole genome shotgun (WGS) entry which is preliminary data.</text>
</comment>
<feature type="transmembrane region" description="Helical" evidence="6">
    <location>
        <begin position="292"/>
        <end position="315"/>
    </location>
</feature>
<evidence type="ECO:0000259" key="7">
    <source>
        <dbReference type="PROSITE" id="PS50850"/>
    </source>
</evidence>
<evidence type="ECO:0000256" key="4">
    <source>
        <dbReference type="ARBA" id="ARBA00022989"/>
    </source>
</evidence>
<evidence type="ECO:0000313" key="9">
    <source>
        <dbReference type="Proteomes" id="UP001500466"/>
    </source>
</evidence>
<gene>
    <name evidence="8" type="ORF">GCM10023205_81590</name>
</gene>
<feature type="transmembrane region" description="Helical" evidence="6">
    <location>
        <begin position="237"/>
        <end position="256"/>
    </location>
</feature>
<evidence type="ECO:0000256" key="3">
    <source>
        <dbReference type="ARBA" id="ARBA00022692"/>
    </source>
</evidence>
<proteinExistence type="predicted"/>
<dbReference type="InterPro" id="IPR011701">
    <property type="entry name" value="MFS"/>
</dbReference>
<feature type="transmembrane region" description="Helical" evidence="6">
    <location>
        <begin position="102"/>
        <end position="124"/>
    </location>
</feature>
<feature type="domain" description="Major facilitator superfamily (MFS) profile" evidence="7">
    <location>
        <begin position="7"/>
        <end position="379"/>
    </location>
</feature>
<feature type="transmembrane region" description="Helical" evidence="6">
    <location>
        <begin position="131"/>
        <end position="153"/>
    </location>
</feature>
<keyword evidence="2" id="KW-1003">Cell membrane</keyword>
<keyword evidence="4 6" id="KW-1133">Transmembrane helix</keyword>
<keyword evidence="9" id="KW-1185">Reference proteome</keyword>
<organism evidence="8 9">
    <name type="scientific">Yinghuangia aomiensis</name>
    <dbReference type="NCBI Taxonomy" id="676205"/>
    <lineage>
        <taxon>Bacteria</taxon>
        <taxon>Bacillati</taxon>
        <taxon>Actinomycetota</taxon>
        <taxon>Actinomycetes</taxon>
        <taxon>Kitasatosporales</taxon>
        <taxon>Streptomycetaceae</taxon>
        <taxon>Yinghuangia</taxon>
    </lineage>
</organism>
<feature type="transmembrane region" description="Helical" evidence="6">
    <location>
        <begin position="202"/>
        <end position="222"/>
    </location>
</feature>
<sequence>MGRGWSAVAVVAAATFTVVTSEMLPVGLLSPIGASLGVTEGTAGLALTVTGLSAAAAAPSLAPLFARHDRRRLLCLLMALVGAGNLLSAWAPGFAVLTAARLLVGVGMGGVWALAAGIAVRLVAAKSVGTATSLVFSGIAVASVLGVPAGAYVGELLGWRAAFVAAGILGLGVAAALAAVLPPLPPEAARPRLAEPLAEGRVRVALAVVALLVTGHFAAYTYVRPVLEEVSGVRSDLVGALLLVYGVAGIVGNFAAGYGATRSARGTLLVLAGLLSVTAVLVPALGDSTAAAAGLLVLWGIAYGGVSVSVQTWLLAAVPHAREAASALLVAVFNIAIAAGAFAGGRLADGRGAASVMYLGGALAAAAAATLAVTRRRTTDT</sequence>
<accession>A0ABP9IEI1</accession>
<dbReference type="CDD" id="cd17324">
    <property type="entry name" value="MFS_NepI_like"/>
    <property type="match status" value="1"/>
</dbReference>
<dbReference type="Pfam" id="PF07690">
    <property type="entry name" value="MFS_1"/>
    <property type="match status" value="1"/>
</dbReference>
<dbReference type="InterPro" id="IPR036259">
    <property type="entry name" value="MFS_trans_sf"/>
</dbReference>
<protein>
    <submittedName>
        <fullName evidence="8">MFS transporter</fullName>
    </submittedName>
</protein>
<dbReference type="PROSITE" id="PS50850">
    <property type="entry name" value="MFS"/>
    <property type="match status" value="1"/>
</dbReference>
<feature type="transmembrane region" description="Helical" evidence="6">
    <location>
        <begin position="268"/>
        <end position="286"/>
    </location>
</feature>
<dbReference type="EMBL" id="BAABHS010000059">
    <property type="protein sequence ID" value="GAA4996103.1"/>
    <property type="molecule type" value="Genomic_DNA"/>
</dbReference>
<reference evidence="9" key="1">
    <citation type="journal article" date="2019" name="Int. J. Syst. Evol. Microbiol.">
        <title>The Global Catalogue of Microorganisms (GCM) 10K type strain sequencing project: providing services to taxonomists for standard genome sequencing and annotation.</title>
        <authorList>
            <consortium name="The Broad Institute Genomics Platform"/>
            <consortium name="The Broad Institute Genome Sequencing Center for Infectious Disease"/>
            <person name="Wu L."/>
            <person name="Ma J."/>
        </authorList>
    </citation>
    <scope>NUCLEOTIDE SEQUENCE [LARGE SCALE GENOMIC DNA]</scope>
    <source>
        <strain evidence="9">JCM 17986</strain>
    </source>
</reference>
<dbReference type="InterPro" id="IPR050189">
    <property type="entry name" value="MFS_Efflux_Transporters"/>
</dbReference>
<evidence type="ECO:0000313" key="8">
    <source>
        <dbReference type="EMBL" id="GAA4996103.1"/>
    </source>
</evidence>
<dbReference type="Gene3D" id="1.20.1250.20">
    <property type="entry name" value="MFS general substrate transporter like domains"/>
    <property type="match status" value="1"/>
</dbReference>
<feature type="transmembrane region" description="Helical" evidence="6">
    <location>
        <begin position="45"/>
        <end position="66"/>
    </location>
</feature>
<evidence type="ECO:0000256" key="1">
    <source>
        <dbReference type="ARBA" id="ARBA00004651"/>
    </source>
</evidence>
<feature type="transmembrane region" description="Helical" evidence="6">
    <location>
        <begin position="159"/>
        <end position="181"/>
    </location>
</feature>
<evidence type="ECO:0000256" key="5">
    <source>
        <dbReference type="ARBA" id="ARBA00023136"/>
    </source>
</evidence>
<feature type="transmembrane region" description="Helical" evidence="6">
    <location>
        <begin position="353"/>
        <end position="373"/>
    </location>
</feature>
<keyword evidence="3 6" id="KW-0812">Transmembrane</keyword>
<dbReference type="Proteomes" id="UP001500466">
    <property type="component" value="Unassembled WGS sequence"/>
</dbReference>
<dbReference type="PANTHER" id="PTHR43124">
    <property type="entry name" value="PURINE EFFLUX PUMP PBUE"/>
    <property type="match status" value="1"/>
</dbReference>
<comment type="subcellular location">
    <subcellularLocation>
        <location evidence="1">Cell membrane</location>
        <topology evidence="1">Multi-pass membrane protein</topology>
    </subcellularLocation>
</comment>
<name>A0ABP9IEI1_9ACTN</name>
<feature type="transmembrane region" description="Helical" evidence="6">
    <location>
        <begin position="73"/>
        <end position="96"/>
    </location>
</feature>
<keyword evidence="5 6" id="KW-0472">Membrane</keyword>
<dbReference type="InterPro" id="IPR020846">
    <property type="entry name" value="MFS_dom"/>
</dbReference>
<evidence type="ECO:0000256" key="2">
    <source>
        <dbReference type="ARBA" id="ARBA00022475"/>
    </source>
</evidence>
<evidence type="ECO:0000256" key="6">
    <source>
        <dbReference type="SAM" id="Phobius"/>
    </source>
</evidence>
<dbReference type="PANTHER" id="PTHR43124:SF3">
    <property type="entry name" value="CHLORAMPHENICOL EFFLUX PUMP RV0191"/>
    <property type="match status" value="1"/>
</dbReference>
<feature type="transmembrane region" description="Helical" evidence="6">
    <location>
        <begin position="327"/>
        <end position="347"/>
    </location>
</feature>